<accession>A0AAV0BTS5</accession>
<feature type="compositionally biased region" description="Polar residues" evidence="2">
    <location>
        <begin position="62"/>
        <end position="73"/>
    </location>
</feature>
<feature type="compositionally biased region" description="Polar residues" evidence="2">
    <location>
        <begin position="306"/>
        <end position="325"/>
    </location>
</feature>
<keyword evidence="4" id="KW-1185">Reference proteome</keyword>
<feature type="compositionally biased region" description="Low complexity" evidence="2">
    <location>
        <begin position="74"/>
        <end position="92"/>
    </location>
</feature>
<sequence length="457" mass="49267">MSPLVRARSWVAKKDNQPSSTKSSKGATTFISPSSNSNTSNNSSSLIKSVSGNSSVSKSLRPINSCTGNVISQSRTPTSSPIHSSSVLPSTSNSIPAEKLQEILLRHQIEIALVKQEARELKQDKAFLVAQNLRLERELCAHNRTGSSNSITLPVSDQRRLIAPNRRPSFNRSRTQPLVDLNDNLSSFSLRSPSHSTSSSSSHHWPCCSSGEGSTPSSSSASIHSRNPSTASLAALSVHGTQNLSRRPSLSSCTGGHAIDPSILTPNHAALHSRLQRLAHASGLGISSIRPLSATGCPRSEDLDRNSSPISNPSSATPSRRNSMTGGIHHTNDVQLALKGILKTPSTASVRPLSSCAARSNEAFQRRISGLGYYVEDGYDSITKTLPPNNNWQSAHSNQGSSSIRSGYQQNHFNFHNNKNTSQHHSHTQTKFCSNLNSFPVQRNRRSSLDFGIGCNR</sequence>
<dbReference type="AlphaFoldDB" id="A0AAV0BTS5"/>
<evidence type="ECO:0000313" key="4">
    <source>
        <dbReference type="Proteomes" id="UP001153365"/>
    </source>
</evidence>
<dbReference type="EMBL" id="CALTRL010006449">
    <property type="protein sequence ID" value="CAH7690932.1"/>
    <property type="molecule type" value="Genomic_DNA"/>
</dbReference>
<evidence type="ECO:0000256" key="1">
    <source>
        <dbReference type="SAM" id="Coils"/>
    </source>
</evidence>
<evidence type="ECO:0000313" key="3">
    <source>
        <dbReference type="EMBL" id="CAH7690932.1"/>
    </source>
</evidence>
<comment type="caution">
    <text evidence="3">The sequence shown here is derived from an EMBL/GenBank/DDBJ whole genome shotgun (WGS) entry which is preliminary data.</text>
</comment>
<dbReference type="Proteomes" id="UP001153365">
    <property type="component" value="Unassembled WGS sequence"/>
</dbReference>
<feature type="region of interest" description="Disordered" evidence="2">
    <location>
        <begin position="1"/>
        <end position="93"/>
    </location>
</feature>
<feature type="region of interest" description="Disordered" evidence="2">
    <location>
        <begin position="295"/>
        <end position="328"/>
    </location>
</feature>
<keyword evidence="1" id="KW-0175">Coiled coil</keyword>
<proteinExistence type="predicted"/>
<feature type="region of interest" description="Disordered" evidence="2">
    <location>
        <begin position="190"/>
        <end position="226"/>
    </location>
</feature>
<evidence type="ECO:0000256" key="2">
    <source>
        <dbReference type="SAM" id="MobiDB-lite"/>
    </source>
</evidence>
<organism evidence="3 4">
    <name type="scientific">Phakopsora pachyrhizi</name>
    <name type="common">Asian soybean rust disease fungus</name>
    <dbReference type="NCBI Taxonomy" id="170000"/>
    <lineage>
        <taxon>Eukaryota</taxon>
        <taxon>Fungi</taxon>
        <taxon>Dikarya</taxon>
        <taxon>Basidiomycota</taxon>
        <taxon>Pucciniomycotina</taxon>
        <taxon>Pucciniomycetes</taxon>
        <taxon>Pucciniales</taxon>
        <taxon>Phakopsoraceae</taxon>
        <taxon>Phakopsora</taxon>
    </lineage>
</organism>
<feature type="coiled-coil region" evidence="1">
    <location>
        <begin position="97"/>
        <end position="138"/>
    </location>
</feature>
<gene>
    <name evidence="3" type="ORF">PPACK8108_LOCUS26421</name>
</gene>
<reference evidence="3" key="1">
    <citation type="submission" date="2022-06" db="EMBL/GenBank/DDBJ databases">
        <authorList>
            <consortium name="SYNGENTA / RWTH Aachen University"/>
        </authorList>
    </citation>
    <scope>NUCLEOTIDE SEQUENCE</scope>
</reference>
<feature type="compositionally biased region" description="Low complexity" evidence="2">
    <location>
        <begin position="31"/>
        <end position="60"/>
    </location>
</feature>
<feature type="compositionally biased region" description="Polar residues" evidence="2">
    <location>
        <begin position="17"/>
        <end position="30"/>
    </location>
</feature>
<name>A0AAV0BTS5_PHAPC</name>
<protein>
    <submittedName>
        <fullName evidence="3">Uncharacterized protein</fullName>
    </submittedName>
</protein>